<accession>A0A5N7IIU3</accession>
<dbReference type="GO" id="GO:0005524">
    <property type="term" value="F:ATP binding"/>
    <property type="evidence" value="ECO:0007669"/>
    <property type="project" value="UniProtKB-KW"/>
</dbReference>
<comment type="caution">
    <text evidence="6">The sequence shown here is derived from an EMBL/GenBank/DDBJ whole genome shotgun (WGS) entry which is preliminary data.</text>
</comment>
<evidence type="ECO:0000259" key="5">
    <source>
        <dbReference type="PROSITE" id="PS50893"/>
    </source>
</evidence>
<dbReference type="AlphaFoldDB" id="A0A5N7IIU3"/>
<dbReference type="Gene3D" id="3.40.50.300">
    <property type="entry name" value="P-loop containing nucleotide triphosphate hydrolases"/>
    <property type="match status" value="1"/>
</dbReference>
<keyword evidence="2" id="KW-0813">Transport</keyword>
<comment type="similarity">
    <text evidence="1">Belongs to the ABC transporter superfamily.</text>
</comment>
<dbReference type="PROSITE" id="PS00211">
    <property type="entry name" value="ABC_TRANSPORTER_1"/>
    <property type="match status" value="1"/>
</dbReference>
<dbReference type="InterPro" id="IPR003439">
    <property type="entry name" value="ABC_transporter-like_ATP-bd"/>
</dbReference>
<evidence type="ECO:0000313" key="7">
    <source>
        <dbReference type="Proteomes" id="UP000342249"/>
    </source>
</evidence>
<dbReference type="Proteomes" id="UP000342249">
    <property type="component" value="Unassembled WGS sequence"/>
</dbReference>
<name>A0A5N7IIU3_9CLOT</name>
<feature type="domain" description="ABC transporter" evidence="5">
    <location>
        <begin position="6"/>
        <end position="234"/>
    </location>
</feature>
<dbReference type="InterPro" id="IPR003593">
    <property type="entry name" value="AAA+_ATPase"/>
</dbReference>
<dbReference type="InterPro" id="IPR027417">
    <property type="entry name" value="P-loop_NTPase"/>
</dbReference>
<dbReference type="InterPro" id="IPR017871">
    <property type="entry name" value="ABC_transporter-like_CS"/>
</dbReference>
<dbReference type="PROSITE" id="PS50893">
    <property type="entry name" value="ABC_TRANSPORTER_2"/>
    <property type="match status" value="1"/>
</dbReference>
<dbReference type="GO" id="GO:0016887">
    <property type="term" value="F:ATP hydrolysis activity"/>
    <property type="evidence" value="ECO:0007669"/>
    <property type="project" value="InterPro"/>
</dbReference>
<evidence type="ECO:0000313" key="6">
    <source>
        <dbReference type="EMBL" id="MPQ60898.1"/>
    </source>
</evidence>
<gene>
    <name evidence="6" type="ORF">E4V82_02050</name>
</gene>
<proteinExistence type="inferred from homology"/>
<protein>
    <submittedName>
        <fullName evidence="6">ABC transporter ATP-binding protein</fullName>
    </submittedName>
</protein>
<dbReference type="EMBL" id="SPSF01000010">
    <property type="protein sequence ID" value="MPQ60898.1"/>
    <property type="molecule type" value="Genomic_DNA"/>
</dbReference>
<evidence type="ECO:0000256" key="1">
    <source>
        <dbReference type="ARBA" id="ARBA00005417"/>
    </source>
</evidence>
<organism evidence="6 7">
    <name type="scientific">Clostridium estertheticum</name>
    <dbReference type="NCBI Taxonomy" id="238834"/>
    <lineage>
        <taxon>Bacteria</taxon>
        <taxon>Bacillati</taxon>
        <taxon>Bacillota</taxon>
        <taxon>Clostridia</taxon>
        <taxon>Eubacteriales</taxon>
        <taxon>Clostridiaceae</taxon>
        <taxon>Clostridium</taxon>
    </lineage>
</organism>
<dbReference type="RefSeq" id="WP_152750011.1">
    <property type="nucleotide sequence ID" value="NZ_SPSE01000011.1"/>
</dbReference>
<evidence type="ECO:0000256" key="3">
    <source>
        <dbReference type="ARBA" id="ARBA00022741"/>
    </source>
</evidence>
<reference evidence="6 7" key="1">
    <citation type="journal article" date="2019" name="Lett. Appl. Microbiol.">
        <title>A case of 'blown pack' spoilage of vacuum-packaged pork likely associated with Clostridium estertheticum in Canada.</title>
        <authorList>
            <person name="Zhang P."/>
            <person name="Ward P."/>
            <person name="McMullen L.M."/>
            <person name="Yang X."/>
        </authorList>
    </citation>
    <scope>NUCLEOTIDE SEQUENCE [LARGE SCALE GENOMIC DNA]</scope>
    <source>
        <strain evidence="6 7">MA19</strain>
    </source>
</reference>
<dbReference type="SUPFAM" id="SSF52540">
    <property type="entry name" value="P-loop containing nucleoside triphosphate hydrolases"/>
    <property type="match status" value="1"/>
</dbReference>
<dbReference type="Pfam" id="PF00005">
    <property type="entry name" value="ABC_tran"/>
    <property type="match status" value="1"/>
</dbReference>
<sequence>MNNEVLKVEKLKKIIGKRTIVSDICFELKKGEIFGFLGPNGAGKSTTIKMIVGLSKITEGSIYVGGCSVKDDFKGAMRNIGCIVENPDMYKYMSGLDNLKIFAKIYEGVDESRINEVVKIVDLERAIKDKVKTYSLGMKQRLGIAQALLHSPKLLILDEPTNGLDPAGIKEMRVLLRKLASETGLTVLVSSHILGEMQQMCDRVGIINKGKIITIKSVEELLSMTKIDDKTIIVLESDDNDRSVSLLTSININSSLSGDGVHIETTKERVPEIVTTLTTAGIAIFGMDKQETQSLEDVFMKLTGEGK</sequence>
<evidence type="ECO:0000256" key="4">
    <source>
        <dbReference type="ARBA" id="ARBA00022840"/>
    </source>
</evidence>
<dbReference type="SMART" id="SM00382">
    <property type="entry name" value="AAA"/>
    <property type="match status" value="1"/>
</dbReference>
<dbReference type="PANTHER" id="PTHR43335:SF4">
    <property type="entry name" value="ABC TRANSPORTER, ATP-BINDING PROTEIN"/>
    <property type="match status" value="1"/>
</dbReference>
<keyword evidence="4 6" id="KW-0067">ATP-binding</keyword>
<keyword evidence="3" id="KW-0547">Nucleotide-binding</keyword>
<dbReference type="PANTHER" id="PTHR43335">
    <property type="entry name" value="ABC TRANSPORTER, ATP-BINDING PROTEIN"/>
    <property type="match status" value="1"/>
</dbReference>
<evidence type="ECO:0000256" key="2">
    <source>
        <dbReference type="ARBA" id="ARBA00022448"/>
    </source>
</evidence>